<feature type="domain" description="Glycosyl transferase family 1" evidence="3">
    <location>
        <begin position="211"/>
        <end position="352"/>
    </location>
</feature>
<evidence type="ECO:0000256" key="2">
    <source>
        <dbReference type="ARBA" id="ARBA00022679"/>
    </source>
</evidence>
<dbReference type="Proteomes" id="UP001501020">
    <property type="component" value="Unassembled WGS sequence"/>
</dbReference>
<dbReference type="CDD" id="cd03801">
    <property type="entry name" value="GT4_PimA-like"/>
    <property type="match status" value="1"/>
</dbReference>
<sequence>MHPRPAPEKPAPSLDRLRVAMVNWRDPWQRAAGGAEEYAWQMSRQLRDRGARVHFVTSREAGQARREERDGIAISRMGGKYSRYPLTMAWLLRHRRDFDVVVDCMNGIPYLSPLVLHRRTRVLLLVHHVHGRQFFVYFPAPLAWLGKALEGPVARLVYRRHPAVAVSVSTATAMRERLGWRGPIFIVPNGAHPASPGPARGRRTSPDAAPGPVLACVGRLVTTKRVDEVIDVAARLRDRWPGLRLHVIGRGHEEPALAAQIAAAGLQDTVRLHGYLPAAGKDALLAGADLHITASRFEGWGLSVLEAASLGVPTVAHDVDGLREAVRHGVTGWLAGPDEDLAPVVERALKEVSDPVRRAEIRESCEHWAGLFSWTATGDRMARLIRAQRRVPPRRRPGGPAYVATFGRPGPAGAAERTVLVENTGPAALARAAAARGETVLGIRAATPTELLTGVPGREL</sequence>
<evidence type="ECO:0000313" key="6">
    <source>
        <dbReference type="Proteomes" id="UP001501020"/>
    </source>
</evidence>
<evidence type="ECO:0000313" key="5">
    <source>
        <dbReference type="EMBL" id="GAA2138988.1"/>
    </source>
</evidence>
<dbReference type="InterPro" id="IPR028098">
    <property type="entry name" value="Glyco_trans_4-like_N"/>
</dbReference>
<name>A0ABP5KXV7_9ACTN</name>
<keyword evidence="1" id="KW-0328">Glycosyltransferase</keyword>
<dbReference type="InterPro" id="IPR001296">
    <property type="entry name" value="Glyco_trans_1"/>
</dbReference>
<evidence type="ECO:0000259" key="3">
    <source>
        <dbReference type="Pfam" id="PF00534"/>
    </source>
</evidence>
<evidence type="ECO:0000259" key="4">
    <source>
        <dbReference type="Pfam" id="PF13439"/>
    </source>
</evidence>
<accession>A0ABP5KXV7</accession>
<feature type="domain" description="Glycosyltransferase subfamily 4-like N-terminal" evidence="4">
    <location>
        <begin position="33"/>
        <end position="192"/>
    </location>
</feature>
<dbReference type="EMBL" id="BAAAMR010000027">
    <property type="protein sequence ID" value="GAA2138988.1"/>
    <property type="molecule type" value="Genomic_DNA"/>
</dbReference>
<protein>
    <submittedName>
        <fullName evidence="5">Glycosyltransferase family 4 protein</fullName>
    </submittedName>
</protein>
<dbReference type="PANTHER" id="PTHR45947:SF3">
    <property type="entry name" value="SULFOQUINOVOSYL TRANSFERASE SQD2"/>
    <property type="match status" value="1"/>
</dbReference>
<dbReference type="PANTHER" id="PTHR45947">
    <property type="entry name" value="SULFOQUINOVOSYL TRANSFERASE SQD2"/>
    <property type="match status" value="1"/>
</dbReference>
<dbReference type="InterPro" id="IPR050194">
    <property type="entry name" value="Glycosyltransferase_grp1"/>
</dbReference>
<comment type="caution">
    <text evidence="5">The sequence shown here is derived from an EMBL/GenBank/DDBJ whole genome shotgun (WGS) entry which is preliminary data.</text>
</comment>
<evidence type="ECO:0000256" key="1">
    <source>
        <dbReference type="ARBA" id="ARBA00022676"/>
    </source>
</evidence>
<keyword evidence="6" id="KW-1185">Reference proteome</keyword>
<dbReference type="SUPFAM" id="SSF53756">
    <property type="entry name" value="UDP-Glycosyltransferase/glycogen phosphorylase"/>
    <property type="match status" value="1"/>
</dbReference>
<reference evidence="6" key="1">
    <citation type="journal article" date="2019" name="Int. J. Syst. Evol. Microbiol.">
        <title>The Global Catalogue of Microorganisms (GCM) 10K type strain sequencing project: providing services to taxonomists for standard genome sequencing and annotation.</title>
        <authorList>
            <consortium name="The Broad Institute Genomics Platform"/>
            <consortium name="The Broad Institute Genome Sequencing Center for Infectious Disease"/>
            <person name="Wu L."/>
            <person name="Ma J."/>
        </authorList>
    </citation>
    <scope>NUCLEOTIDE SEQUENCE [LARGE SCALE GENOMIC DNA]</scope>
    <source>
        <strain evidence="6">JCM 13850</strain>
    </source>
</reference>
<keyword evidence="2" id="KW-0808">Transferase</keyword>
<organism evidence="5 6">
    <name type="scientific">Actinomadura napierensis</name>
    <dbReference type="NCBI Taxonomy" id="267854"/>
    <lineage>
        <taxon>Bacteria</taxon>
        <taxon>Bacillati</taxon>
        <taxon>Actinomycetota</taxon>
        <taxon>Actinomycetes</taxon>
        <taxon>Streptosporangiales</taxon>
        <taxon>Thermomonosporaceae</taxon>
        <taxon>Actinomadura</taxon>
    </lineage>
</organism>
<gene>
    <name evidence="5" type="ORF">GCM10009727_35160</name>
</gene>
<dbReference type="RefSeq" id="WP_344267785.1">
    <property type="nucleotide sequence ID" value="NZ_BAAAMR010000027.1"/>
</dbReference>
<dbReference type="Pfam" id="PF00534">
    <property type="entry name" value="Glycos_transf_1"/>
    <property type="match status" value="1"/>
</dbReference>
<proteinExistence type="predicted"/>
<dbReference type="Gene3D" id="3.40.50.2000">
    <property type="entry name" value="Glycogen Phosphorylase B"/>
    <property type="match status" value="2"/>
</dbReference>
<dbReference type="Pfam" id="PF13439">
    <property type="entry name" value="Glyco_transf_4"/>
    <property type="match status" value="1"/>
</dbReference>